<dbReference type="InterPro" id="IPR000626">
    <property type="entry name" value="Ubiquitin-like_dom"/>
</dbReference>
<dbReference type="EMBL" id="BTRK01000004">
    <property type="protein sequence ID" value="GMR50143.1"/>
    <property type="molecule type" value="Genomic_DNA"/>
</dbReference>
<evidence type="ECO:0000313" key="4">
    <source>
        <dbReference type="Proteomes" id="UP001328107"/>
    </source>
</evidence>
<reference evidence="4" key="1">
    <citation type="submission" date="2022-10" db="EMBL/GenBank/DDBJ databases">
        <title>Genome assembly of Pristionchus species.</title>
        <authorList>
            <person name="Yoshida K."/>
            <person name="Sommer R.J."/>
        </authorList>
    </citation>
    <scope>NUCLEOTIDE SEQUENCE [LARGE SCALE GENOMIC DNA]</scope>
    <source>
        <strain evidence="4">RS5460</strain>
    </source>
</reference>
<dbReference type="PANTHER" id="PTHR22744:SF14">
    <property type="entry name" value="BTB DOMAIN-CONTAINING PROTEIN-RELATED"/>
    <property type="match status" value="1"/>
</dbReference>
<comment type="caution">
    <text evidence="3">The sequence shown here is derived from an EMBL/GenBank/DDBJ whole genome shotgun (WGS) entry which is preliminary data.</text>
</comment>
<feature type="domain" description="BTB" evidence="2">
    <location>
        <begin position="1"/>
        <end position="45"/>
    </location>
</feature>
<feature type="domain" description="Ubiquitin-like" evidence="1">
    <location>
        <begin position="160"/>
        <end position="235"/>
    </location>
</feature>
<dbReference type="Gene3D" id="3.10.20.90">
    <property type="entry name" value="Phosphatidylinositol 3-kinase Catalytic Subunit, Chain A, domain 1"/>
    <property type="match status" value="1"/>
</dbReference>
<accession>A0AAN5I320</accession>
<evidence type="ECO:0008006" key="5">
    <source>
        <dbReference type="Google" id="ProtNLM"/>
    </source>
</evidence>
<dbReference type="InterPro" id="IPR022617">
    <property type="entry name" value="Rad60/SUMO-like_dom"/>
</dbReference>
<gene>
    <name evidence="3" type="ORF">PMAYCL1PPCAC_20338</name>
</gene>
<dbReference type="InterPro" id="IPR011333">
    <property type="entry name" value="SKP1/BTB/POZ_sf"/>
</dbReference>
<evidence type="ECO:0000313" key="3">
    <source>
        <dbReference type="EMBL" id="GMR50143.1"/>
    </source>
</evidence>
<dbReference type="Pfam" id="PF11976">
    <property type="entry name" value="Rad60-SLD"/>
    <property type="match status" value="1"/>
</dbReference>
<dbReference type="AlphaFoldDB" id="A0AAN5I320"/>
<dbReference type="PROSITE" id="PS50053">
    <property type="entry name" value="UBIQUITIN_2"/>
    <property type="match status" value="1"/>
</dbReference>
<dbReference type="Gene3D" id="3.30.710.10">
    <property type="entry name" value="Potassium Channel Kv1.1, Chain A"/>
    <property type="match status" value="1"/>
</dbReference>
<keyword evidence="4" id="KW-1185">Reference proteome</keyword>
<dbReference type="PANTHER" id="PTHR22744">
    <property type="entry name" value="HELIX LOOP HELIX PROTEIN 21-RELATED"/>
    <property type="match status" value="1"/>
</dbReference>
<dbReference type="SUPFAM" id="SSF54236">
    <property type="entry name" value="Ubiquitin-like"/>
    <property type="match status" value="1"/>
</dbReference>
<dbReference type="SMART" id="SM00213">
    <property type="entry name" value="UBQ"/>
    <property type="match status" value="1"/>
</dbReference>
<sequence>PVFKSMFSGDWAENETEEIEIKEVVYEEFVNLIEFMFSFGAQITDSTVPHILALAFRFEMKSVVDECEFHLLVYSTSLSTTEKMYMSDKYKLDRLKHNCLQSYSSTLELCILESTPEYAKLSADMKGAIFDRLMKLVEKEANGEAVANSNAGSDRNTEYIKLKVAFEGGRDFHFLLKHGAHMWKLKKSYADRVGLPVTYLRFLFDGRRINDDDTARSLEMEEDEEIEVYREQGPGFLHYQFYQNSGLH</sequence>
<feature type="non-terminal residue" evidence="3">
    <location>
        <position position="1"/>
    </location>
</feature>
<evidence type="ECO:0000259" key="2">
    <source>
        <dbReference type="PROSITE" id="PS50097"/>
    </source>
</evidence>
<protein>
    <recommendedName>
        <fullName evidence="5">Ubiquitin-like domain-containing protein</fullName>
    </recommendedName>
</protein>
<organism evidence="3 4">
    <name type="scientific">Pristionchus mayeri</name>
    <dbReference type="NCBI Taxonomy" id="1317129"/>
    <lineage>
        <taxon>Eukaryota</taxon>
        <taxon>Metazoa</taxon>
        <taxon>Ecdysozoa</taxon>
        <taxon>Nematoda</taxon>
        <taxon>Chromadorea</taxon>
        <taxon>Rhabditida</taxon>
        <taxon>Rhabditina</taxon>
        <taxon>Diplogasteromorpha</taxon>
        <taxon>Diplogasteroidea</taxon>
        <taxon>Neodiplogasteridae</taxon>
        <taxon>Pristionchus</taxon>
    </lineage>
</organism>
<dbReference type="Proteomes" id="UP001328107">
    <property type="component" value="Unassembled WGS sequence"/>
</dbReference>
<proteinExistence type="predicted"/>
<dbReference type="SUPFAM" id="SSF54695">
    <property type="entry name" value="POZ domain"/>
    <property type="match status" value="1"/>
</dbReference>
<dbReference type="InterPro" id="IPR000210">
    <property type="entry name" value="BTB/POZ_dom"/>
</dbReference>
<evidence type="ECO:0000259" key="1">
    <source>
        <dbReference type="PROSITE" id="PS50053"/>
    </source>
</evidence>
<dbReference type="PROSITE" id="PS50097">
    <property type="entry name" value="BTB"/>
    <property type="match status" value="1"/>
</dbReference>
<name>A0AAN5I320_9BILA</name>
<dbReference type="Pfam" id="PF00651">
    <property type="entry name" value="BTB"/>
    <property type="match status" value="1"/>
</dbReference>
<dbReference type="InterPro" id="IPR029071">
    <property type="entry name" value="Ubiquitin-like_domsf"/>
</dbReference>